<evidence type="ECO:0000313" key="2">
    <source>
        <dbReference type="Proteomes" id="UP000280819"/>
    </source>
</evidence>
<sequence length="269" mass="29911">MPTTLTDDFDPAVVQQIQARLDEVETEHGVAVVWAVESGSRAWGFPSPDSDHDCRFLHVRPLEDYLSPWRPRDVIETPLDAVLDVNGWDLIKAVQLATASNATVAEWLQSPFVYRGDSDFAAELLQLCREVVSLPAITRHYHHVGRSHWNRSGAGEGNTIALKKLFYAIRPAAALHWMRTHCSPLPPMHLPTLLAEAPPETDVVDAVTELIAAKATTRELGEGVVPEPIRRFVMHEFTLAEDAGSRPAPKEYALARATFIDLVRRFAPS</sequence>
<dbReference type="InterPro" id="IPR018775">
    <property type="entry name" value="RlaP"/>
</dbReference>
<dbReference type="PANTHER" id="PTHR34817">
    <property type="entry name" value="NUCLEOTIDYLTRANSFERASE"/>
    <property type="match status" value="1"/>
</dbReference>
<reference evidence="1 2" key="1">
    <citation type="submission" date="2018-11" db="EMBL/GenBank/DDBJ databases">
        <title>Genomes From Bacteria Associated with the Canine Oral Cavity: a Test Case for Automated Genome-Based Taxonomic Assignment.</title>
        <authorList>
            <person name="Coil D.A."/>
            <person name="Jospin G."/>
            <person name="Darling A.E."/>
            <person name="Wallis C."/>
            <person name="Davis I.J."/>
            <person name="Harris S."/>
            <person name="Eisen J.A."/>
            <person name="Holcombe L.J."/>
            <person name="O'Flynn C."/>
        </authorList>
    </citation>
    <scope>NUCLEOTIDE SEQUENCE [LARGE SCALE GENOMIC DNA]</scope>
    <source>
        <strain evidence="1 2">OH887_COT-365</strain>
    </source>
</reference>
<organism evidence="1 2">
    <name type="scientific">Arachnia propionica</name>
    <dbReference type="NCBI Taxonomy" id="1750"/>
    <lineage>
        <taxon>Bacteria</taxon>
        <taxon>Bacillati</taxon>
        <taxon>Actinomycetota</taxon>
        <taxon>Actinomycetes</taxon>
        <taxon>Propionibacteriales</taxon>
        <taxon>Propionibacteriaceae</taxon>
        <taxon>Arachnia</taxon>
    </lineage>
</organism>
<gene>
    <name evidence="1" type="ORF">EII34_04100</name>
</gene>
<dbReference type="OrthoDB" id="9796845at2"/>
<dbReference type="GO" id="GO:0016740">
    <property type="term" value="F:transferase activity"/>
    <property type="evidence" value="ECO:0007669"/>
    <property type="project" value="UniProtKB-KW"/>
</dbReference>
<protein>
    <submittedName>
        <fullName evidence="1">Nucleotidyltransferase domain-containing protein</fullName>
    </submittedName>
</protein>
<dbReference type="EMBL" id="RQZG01000003">
    <property type="protein sequence ID" value="RRD06364.1"/>
    <property type="molecule type" value="Genomic_DNA"/>
</dbReference>
<dbReference type="AlphaFoldDB" id="A0A3P1TAC4"/>
<keyword evidence="1" id="KW-0808">Transferase</keyword>
<name>A0A3P1TAC4_9ACTN</name>
<dbReference type="Pfam" id="PF10127">
    <property type="entry name" value="RlaP"/>
    <property type="match status" value="1"/>
</dbReference>
<comment type="caution">
    <text evidence="1">The sequence shown here is derived from an EMBL/GenBank/DDBJ whole genome shotgun (WGS) entry which is preliminary data.</text>
</comment>
<dbReference type="Proteomes" id="UP000280819">
    <property type="component" value="Unassembled WGS sequence"/>
</dbReference>
<proteinExistence type="predicted"/>
<evidence type="ECO:0000313" key="1">
    <source>
        <dbReference type="EMBL" id="RRD06364.1"/>
    </source>
</evidence>
<accession>A0A3P1TAC4</accession>
<dbReference type="PANTHER" id="PTHR34817:SF2">
    <property type="entry name" value="NUCLEOTIDYLTRANSFERASE"/>
    <property type="match status" value="1"/>
</dbReference>